<dbReference type="STRING" id="118168.MC7420_256"/>
<gene>
    <name evidence="3" type="ORF">MC7420_256</name>
</gene>
<dbReference type="PANTHER" id="PTHR46844">
    <property type="entry name" value="SLR5058 PROTEIN"/>
    <property type="match status" value="1"/>
</dbReference>
<dbReference type="AlphaFoldDB" id="B4VKV4"/>
<dbReference type="Pfam" id="PF22727">
    <property type="entry name" value="NCH2"/>
    <property type="match status" value="1"/>
</dbReference>
<sequence length="576" mass="66865">MPIYIELRDLVQDANTLSLLDYICQEFSDRGVSGETVKTLLQEGKLLILLDGWDEISPLRRFSLFNKLRWFCNRYAKNRYVITCRTGVELYRFGGFTEVELADWTLTQISHFARKYFVALAGVNWERGLAKATEFGVQLEYPENRTIQDMAKTPLLLSFICHVFQSQARFPRQQARFYQEGLDILLQKWDHSKGVERDSPEQPLALVNRLKLLEHLGSVTLTQQQYCLSQSQVEHYIGDYLRTIPDYQEVDPVGLQIQSQGVLKAIECHHGVLVERSRRVYSFANLSLQQYFTAREFTTKTNQNPDAIAELVTHLTEQSWREVFLFTVTLLRHPEQLIQAMKQGVDQLLIPDLRLGQFVNWIDHQSESSPLSYKSAAVRAFDFVLALILDQALAQTLDSYRLEQPLQAPPLQQLPSCLSLPQKLDVEFILPEALAFKVADYLPPTSLPLPLYRSLILNATLNYSLAFNLALNPEHLGQLVRSLNTLLHPMFECQSNLEMLNQWWFNHRHSWIRRVGFLMGQHDQGEHDWQFSSNQTRSLWDYYDANQLLVDCLTIADDLDTQVQQNIQEELFVYRE</sequence>
<dbReference type="Proteomes" id="UP000003835">
    <property type="component" value="Unassembled WGS sequence"/>
</dbReference>
<keyword evidence="4" id="KW-1185">Reference proteome</keyword>
<dbReference type="HOGENOM" id="CLU_016337_1_0_3"/>
<organism evidence="3 4">
    <name type="scientific">Coleofasciculus chthonoplastes PCC 7420</name>
    <dbReference type="NCBI Taxonomy" id="118168"/>
    <lineage>
        <taxon>Bacteria</taxon>
        <taxon>Bacillati</taxon>
        <taxon>Cyanobacteriota</taxon>
        <taxon>Cyanophyceae</taxon>
        <taxon>Coleofasciculales</taxon>
        <taxon>Coleofasciculaceae</taxon>
        <taxon>Coleofasciculus</taxon>
    </lineage>
</organism>
<accession>B4VKV4</accession>
<dbReference type="InterPro" id="IPR054501">
    <property type="entry name" value="NCH2"/>
</dbReference>
<name>B4VKV4_9CYAN</name>
<dbReference type="EMBL" id="DS989844">
    <property type="protein sequence ID" value="EDX77119.1"/>
    <property type="molecule type" value="Genomic_DNA"/>
</dbReference>
<evidence type="ECO:0000313" key="3">
    <source>
        <dbReference type="EMBL" id="EDX77119.1"/>
    </source>
</evidence>
<evidence type="ECO:0000259" key="1">
    <source>
        <dbReference type="Pfam" id="PF05729"/>
    </source>
</evidence>
<dbReference type="InterPro" id="IPR027417">
    <property type="entry name" value="P-loop_NTPase"/>
</dbReference>
<proteinExistence type="predicted"/>
<dbReference type="Pfam" id="PF05729">
    <property type="entry name" value="NACHT"/>
    <property type="match status" value="1"/>
</dbReference>
<evidence type="ECO:0000259" key="2">
    <source>
        <dbReference type="Pfam" id="PF22727"/>
    </source>
</evidence>
<dbReference type="Gene3D" id="3.40.50.300">
    <property type="entry name" value="P-loop containing nucleotide triphosphate hydrolases"/>
    <property type="match status" value="1"/>
</dbReference>
<feature type="domain" description="NACHT" evidence="1">
    <location>
        <begin position="2"/>
        <end position="117"/>
    </location>
</feature>
<dbReference type="PANTHER" id="PTHR46844:SF1">
    <property type="entry name" value="SLR5058 PROTEIN"/>
    <property type="match status" value="1"/>
</dbReference>
<evidence type="ECO:0000313" key="4">
    <source>
        <dbReference type="Proteomes" id="UP000003835"/>
    </source>
</evidence>
<dbReference type="eggNOG" id="COG5635">
    <property type="taxonomic scope" value="Bacteria"/>
</dbReference>
<protein>
    <recommendedName>
        <fullName evidence="5">NACHT domain-containing protein</fullName>
    </recommendedName>
</protein>
<reference evidence="3 4" key="1">
    <citation type="submission" date="2008-07" db="EMBL/GenBank/DDBJ databases">
        <authorList>
            <person name="Tandeau de Marsac N."/>
            <person name="Ferriera S."/>
            <person name="Johnson J."/>
            <person name="Kravitz S."/>
            <person name="Beeson K."/>
            <person name="Sutton G."/>
            <person name="Rogers Y.-H."/>
            <person name="Friedman R."/>
            <person name="Frazier M."/>
            <person name="Venter J.C."/>
        </authorList>
    </citation>
    <scope>NUCLEOTIDE SEQUENCE [LARGE SCALE GENOMIC DNA]</scope>
    <source>
        <strain evidence="3 4">PCC 7420</strain>
    </source>
</reference>
<feature type="domain" description="NACHT conflict system C-terminal helical" evidence="2">
    <location>
        <begin position="479"/>
        <end position="573"/>
    </location>
</feature>
<dbReference type="InterPro" id="IPR007111">
    <property type="entry name" value="NACHT_NTPase"/>
</dbReference>
<evidence type="ECO:0008006" key="5">
    <source>
        <dbReference type="Google" id="ProtNLM"/>
    </source>
</evidence>